<evidence type="ECO:0000313" key="2">
    <source>
        <dbReference type="EMBL" id="NVZ11723.1"/>
    </source>
</evidence>
<evidence type="ECO:0000256" key="1">
    <source>
        <dbReference type="SAM" id="MobiDB-lite"/>
    </source>
</evidence>
<dbReference type="AlphaFoldDB" id="A0A850RS30"/>
<comment type="caution">
    <text evidence="2">The sequence shown here is derived from an EMBL/GenBank/DDBJ whole genome shotgun (WGS) entry which is preliminary data.</text>
</comment>
<dbReference type="InterPro" id="IPR027417">
    <property type="entry name" value="P-loop_NTPase"/>
</dbReference>
<dbReference type="RefSeq" id="WP_176978402.1">
    <property type="nucleotide sequence ID" value="NZ_JABZEO010000036.1"/>
</dbReference>
<proteinExistence type="predicted"/>
<dbReference type="SUPFAM" id="SSF52540">
    <property type="entry name" value="P-loop containing nucleoside triphosphate hydrolases"/>
    <property type="match status" value="1"/>
</dbReference>
<name>A0A850RS30_9GAMM</name>
<sequence>MLDTNIPSAPIVELVEMTDDESAAIEARIAAQNAAKRRRRGVRAEVIEGPATFNIGDAITENESIAARAAELEADSDLQTDLERLAEYEHQQEPVELVCFSPDEGKTADAPLAEVQAPESIRDRLGEELARFPIALADTVTGPITRRREVAWNELAAMLGSVQAGAKDGPLWIAGDHAPGPRGNEHVRSVSVLALDVEAKTARNPETGIKTVIGPEPPTVEEMAVEVDLCGWRAILHTTHSHLDPSIQPSGVPHHRYRLVLALERPLQPGELDLLGRHVASVLGISDCFDPSTLKPSQPLYLPRAPEDRLIYFGHVSVEGEPLPVESLLSEAKAAQDALRAAAARRQGPQTASVIDAFNAAHDVRELLRHHGYIKKRGNRWMHPESTTGMAGVRLLPESDPPRVFSSHGCCPLNDGHAHDAFSIWCTLEHGGDIKTAVREASRLLGMEFERKADRTQQEARRDDYRQTQADPQPEASNEPEAPVSRLRRCDLSNLRSAELAAPEFVIEPLIPRSFLTLFGGHGGSGKSSLALAMGAHVASGRNWGEFTVTQGRVLVISYEDAEELVVWRLKKIAMQYQLSLPAIMANMVIVDATEAEAMMVEFNDHGVRRLLSTGDGDELVAMIAEGAFDLVIIDNASDCFGGNENDRQQVRHFVRQCASAVKGHKGAVLLLAHIDKAAAKFGSARNSYSGSTAWHNSARSRLALIDDELHQEKLNVGKAHPDSIPLEWKGPVPVPAGQSGVTTERRHAEEADEEAILSCFRAAEAVGKNVSAADTGNSTTWHALSSYAEFPATMKKDRARFREAVTRLLRSGAIQQVEYKDAHYKPRTKYVLSANPPMSANVKTDGDWRNTTHHLPPVSVGRGVGGTAEDVSALADWRIDGSSEAELKPGSAVCARCAHWTPDPVNPSGGIGRCQIDAPASRKPGSLWPWPDAEISCGRFRGVTA</sequence>
<feature type="region of interest" description="Disordered" evidence="1">
    <location>
        <begin position="846"/>
        <end position="865"/>
    </location>
</feature>
<dbReference type="Proteomes" id="UP000592294">
    <property type="component" value="Unassembled WGS sequence"/>
</dbReference>
<gene>
    <name evidence="2" type="ORF">HW932_20970</name>
</gene>
<dbReference type="EMBL" id="JABZEO010000036">
    <property type="protein sequence ID" value="NVZ11723.1"/>
    <property type="molecule type" value="Genomic_DNA"/>
</dbReference>
<dbReference type="Gene3D" id="3.40.50.300">
    <property type="entry name" value="P-loop containing nucleotide triphosphate hydrolases"/>
    <property type="match status" value="1"/>
</dbReference>
<evidence type="ECO:0000313" key="3">
    <source>
        <dbReference type="Proteomes" id="UP000592294"/>
    </source>
</evidence>
<feature type="compositionally biased region" description="Basic and acidic residues" evidence="1">
    <location>
        <begin position="449"/>
        <end position="466"/>
    </location>
</feature>
<dbReference type="Pfam" id="PF13481">
    <property type="entry name" value="AAA_25"/>
    <property type="match status" value="1"/>
</dbReference>
<organism evidence="2 3">
    <name type="scientific">Allochromatium humboldtianum</name>
    <dbReference type="NCBI Taxonomy" id="504901"/>
    <lineage>
        <taxon>Bacteria</taxon>
        <taxon>Pseudomonadati</taxon>
        <taxon>Pseudomonadota</taxon>
        <taxon>Gammaproteobacteria</taxon>
        <taxon>Chromatiales</taxon>
        <taxon>Chromatiaceae</taxon>
        <taxon>Allochromatium</taxon>
    </lineage>
</organism>
<keyword evidence="3" id="KW-1185">Reference proteome</keyword>
<feature type="region of interest" description="Disordered" evidence="1">
    <location>
        <begin position="449"/>
        <end position="484"/>
    </location>
</feature>
<protein>
    <submittedName>
        <fullName evidence="2">AAA family ATPase</fullName>
    </submittedName>
</protein>
<accession>A0A850RS30</accession>
<reference evidence="2 3" key="1">
    <citation type="submission" date="2020-06" db="EMBL/GenBank/DDBJ databases">
        <title>Whole-genome sequence of Allochromatium humboldtianum DSM 21881, type strain.</title>
        <authorList>
            <person name="Kyndt J.A."/>
            <person name="Meyer T.E."/>
        </authorList>
    </citation>
    <scope>NUCLEOTIDE SEQUENCE [LARGE SCALE GENOMIC DNA]</scope>
    <source>
        <strain evidence="2 3">DSM 21881</strain>
    </source>
</reference>